<feature type="transmembrane region" description="Helical" evidence="6">
    <location>
        <begin position="66"/>
        <end position="86"/>
    </location>
</feature>
<evidence type="ECO:0000313" key="7">
    <source>
        <dbReference type="EMBL" id="SER89627.1"/>
    </source>
</evidence>
<feature type="transmembrane region" description="Helical" evidence="6">
    <location>
        <begin position="320"/>
        <end position="351"/>
    </location>
</feature>
<dbReference type="RefSeq" id="WP_093049496.1">
    <property type="nucleotide sequence ID" value="NZ_FOGT01000005.1"/>
</dbReference>
<name>A0A1H9SXR5_9BACI</name>
<sequence>MDNDISLKVWKRLFLLSILFALFIIVAYISVVYFYPFILAVLFSFMFLPFVNYLEHRWHWNRSAATFTVISMFILLLMTLITFLVAELIHGLSYLTGVLPGYVEEIIRTFHGFFNQYVFPLISDITRFTSKLGNESAVAVDQSFEQLLNEAGNQLGKILQLILNQLRDILVAFPHALTMILFSLLASFFITKDWPKLVMGITNHVPQHIIRFLVRIKEEWKSALGNYLMAQLTLVVITGVIVFAGLLILKVDHAFTAALLIAAVDILPYAGTGLVFLPWIIYSFLNEGWHMAIGLSVLYGVVVLQRQISEPKIVSHHMGVPALVMLFTIFACYQIFGFGGVLIGPFILIFIQSLNRANIAGEIKTFIEK</sequence>
<keyword evidence="8" id="KW-1185">Reference proteome</keyword>
<gene>
    <name evidence="7" type="ORF">SAMN05518684_10512</name>
</gene>
<feature type="transmembrane region" description="Helical" evidence="6">
    <location>
        <begin position="255"/>
        <end position="282"/>
    </location>
</feature>
<protein>
    <submittedName>
        <fullName evidence="7">Sporulation integral membrane protein YtvI</fullName>
    </submittedName>
</protein>
<evidence type="ECO:0000313" key="8">
    <source>
        <dbReference type="Proteomes" id="UP000198571"/>
    </source>
</evidence>
<evidence type="ECO:0000256" key="5">
    <source>
        <dbReference type="ARBA" id="ARBA00023136"/>
    </source>
</evidence>
<keyword evidence="3 6" id="KW-0812">Transmembrane</keyword>
<dbReference type="EMBL" id="FOGT01000005">
    <property type="protein sequence ID" value="SER89627.1"/>
    <property type="molecule type" value="Genomic_DNA"/>
</dbReference>
<keyword evidence="5 6" id="KW-0472">Membrane</keyword>
<feature type="transmembrane region" description="Helical" evidence="6">
    <location>
        <begin position="169"/>
        <end position="190"/>
    </location>
</feature>
<feature type="transmembrane region" description="Helical" evidence="6">
    <location>
        <begin position="227"/>
        <end position="249"/>
    </location>
</feature>
<evidence type="ECO:0000256" key="1">
    <source>
        <dbReference type="ARBA" id="ARBA00004141"/>
    </source>
</evidence>
<comment type="subcellular location">
    <subcellularLocation>
        <location evidence="1">Membrane</location>
        <topology evidence="1">Multi-pass membrane protein</topology>
    </subcellularLocation>
</comment>
<dbReference type="Pfam" id="PF01594">
    <property type="entry name" value="AI-2E_transport"/>
    <property type="match status" value="1"/>
</dbReference>
<evidence type="ECO:0000256" key="4">
    <source>
        <dbReference type="ARBA" id="ARBA00022989"/>
    </source>
</evidence>
<evidence type="ECO:0000256" key="3">
    <source>
        <dbReference type="ARBA" id="ARBA00022692"/>
    </source>
</evidence>
<dbReference type="GO" id="GO:0055085">
    <property type="term" value="P:transmembrane transport"/>
    <property type="evidence" value="ECO:0007669"/>
    <property type="project" value="TreeGrafter"/>
</dbReference>
<organism evidence="7 8">
    <name type="scientific">Salipaludibacillus aurantiacus</name>
    <dbReference type="NCBI Taxonomy" id="1601833"/>
    <lineage>
        <taxon>Bacteria</taxon>
        <taxon>Bacillati</taxon>
        <taxon>Bacillota</taxon>
        <taxon>Bacilli</taxon>
        <taxon>Bacillales</taxon>
        <taxon>Bacillaceae</taxon>
    </lineage>
</organism>
<dbReference type="NCBIfam" id="TIGR02872">
    <property type="entry name" value="spore_ytvI"/>
    <property type="match status" value="1"/>
</dbReference>
<dbReference type="Proteomes" id="UP000198571">
    <property type="component" value="Unassembled WGS sequence"/>
</dbReference>
<dbReference type="PANTHER" id="PTHR21716:SF68">
    <property type="entry name" value="TRANSPORT PROTEIN YTVI-RELATED"/>
    <property type="match status" value="1"/>
</dbReference>
<reference evidence="8" key="1">
    <citation type="submission" date="2016-10" db="EMBL/GenBank/DDBJ databases">
        <authorList>
            <person name="Varghese N."/>
            <person name="Submissions S."/>
        </authorList>
    </citation>
    <scope>NUCLEOTIDE SEQUENCE [LARGE SCALE GENOMIC DNA]</scope>
    <source>
        <strain evidence="8">S9</strain>
    </source>
</reference>
<dbReference type="STRING" id="1601833.SAMN05518684_10512"/>
<feature type="transmembrane region" description="Helical" evidence="6">
    <location>
        <begin position="289"/>
        <end position="308"/>
    </location>
</feature>
<accession>A0A1H9SXR5</accession>
<evidence type="ECO:0000256" key="6">
    <source>
        <dbReference type="SAM" id="Phobius"/>
    </source>
</evidence>
<dbReference type="InterPro" id="IPR014227">
    <property type="entry name" value="YtvI-like"/>
</dbReference>
<keyword evidence="4 6" id="KW-1133">Transmembrane helix</keyword>
<feature type="transmembrane region" description="Helical" evidence="6">
    <location>
        <begin position="37"/>
        <end position="54"/>
    </location>
</feature>
<dbReference type="GO" id="GO:0016020">
    <property type="term" value="C:membrane"/>
    <property type="evidence" value="ECO:0007669"/>
    <property type="project" value="UniProtKB-SubCell"/>
</dbReference>
<dbReference type="AlphaFoldDB" id="A0A1H9SXR5"/>
<proteinExistence type="inferred from homology"/>
<feature type="transmembrane region" description="Helical" evidence="6">
    <location>
        <begin position="12"/>
        <end position="31"/>
    </location>
</feature>
<dbReference type="OrthoDB" id="9774361at2"/>
<dbReference type="PANTHER" id="PTHR21716">
    <property type="entry name" value="TRANSMEMBRANE PROTEIN"/>
    <property type="match status" value="1"/>
</dbReference>
<dbReference type="InterPro" id="IPR002549">
    <property type="entry name" value="AI-2E-like"/>
</dbReference>
<comment type="similarity">
    <text evidence="2">Belongs to the autoinducer-2 exporter (AI-2E) (TC 2.A.86) family.</text>
</comment>
<evidence type="ECO:0000256" key="2">
    <source>
        <dbReference type="ARBA" id="ARBA00009773"/>
    </source>
</evidence>